<feature type="active site" description="Proton acceptor" evidence="3 4">
    <location>
        <position position="107"/>
    </location>
</feature>
<feature type="domain" description="Deacetylase sirtuin-type" evidence="5">
    <location>
        <begin position="1"/>
        <end position="235"/>
    </location>
</feature>
<name>A0A4R8FFP2_9RHOB</name>
<feature type="binding site" evidence="3 4">
    <location>
        <position position="118"/>
    </location>
    <ligand>
        <name>Zn(2+)</name>
        <dbReference type="ChEBI" id="CHEBI:29105"/>
    </ligand>
</feature>
<feature type="binding site" evidence="3 4">
    <location>
        <position position="137"/>
    </location>
    <ligand>
        <name>Zn(2+)</name>
        <dbReference type="ChEBI" id="CHEBI:29105"/>
    </ligand>
</feature>
<dbReference type="PANTHER" id="PTHR11085:SF4">
    <property type="entry name" value="NAD-DEPENDENT PROTEIN DEACYLASE"/>
    <property type="match status" value="1"/>
</dbReference>
<feature type="binding site" evidence="3">
    <location>
        <position position="56"/>
    </location>
    <ligand>
        <name>substrate</name>
    </ligand>
</feature>
<comment type="subcellular location">
    <subcellularLocation>
        <location evidence="3">Cytoplasm</location>
    </subcellularLocation>
</comment>
<comment type="caution">
    <text evidence="6">The sequence shown here is derived from an EMBL/GenBank/DDBJ whole genome shotgun (WGS) entry which is preliminary data.</text>
</comment>
<dbReference type="AlphaFoldDB" id="A0A4R8FFP2"/>
<evidence type="ECO:0000313" key="6">
    <source>
        <dbReference type="EMBL" id="TDX21627.1"/>
    </source>
</evidence>
<dbReference type="GO" id="GO:0008270">
    <property type="term" value="F:zinc ion binding"/>
    <property type="evidence" value="ECO:0007669"/>
    <property type="project" value="UniProtKB-UniRule"/>
</dbReference>
<dbReference type="InterPro" id="IPR027546">
    <property type="entry name" value="Sirtuin_class_III"/>
</dbReference>
<dbReference type="GO" id="GO:0017136">
    <property type="term" value="F:histone deacetylase activity, NAD-dependent"/>
    <property type="evidence" value="ECO:0007669"/>
    <property type="project" value="TreeGrafter"/>
</dbReference>
<feature type="binding site" evidence="3 4">
    <location>
        <position position="115"/>
    </location>
    <ligand>
        <name>Zn(2+)</name>
        <dbReference type="ChEBI" id="CHEBI:29105"/>
    </ligand>
</feature>
<protein>
    <recommendedName>
        <fullName evidence="3">NAD-dependent protein deacylase</fullName>
        <ecNumber evidence="3">2.3.1.286</ecNumber>
    </recommendedName>
    <alternativeName>
        <fullName evidence="3">Regulatory protein SIR2 homolog</fullName>
    </alternativeName>
</protein>
<dbReference type="HAMAP" id="MF_01121">
    <property type="entry name" value="Sirtuin_ClassIII"/>
    <property type="match status" value="1"/>
</dbReference>
<feature type="binding site" evidence="3">
    <location>
        <begin position="199"/>
        <end position="201"/>
    </location>
    <ligand>
        <name>NAD(+)</name>
        <dbReference type="ChEBI" id="CHEBI:57540"/>
    </ligand>
</feature>
<keyword evidence="3" id="KW-0963">Cytoplasm</keyword>
<dbReference type="EC" id="2.3.1.286" evidence="3"/>
<comment type="catalytic activity">
    <reaction evidence="3">
        <text>N(6)-succinyl-L-lysyl-[protein] + NAD(+) + H2O = 2''-O-succinyl-ADP-D-ribose + nicotinamide + L-lysyl-[protein]</text>
        <dbReference type="Rhea" id="RHEA:47668"/>
        <dbReference type="Rhea" id="RHEA-COMP:9752"/>
        <dbReference type="Rhea" id="RHEA-COMP:11877"/>
        <dbReference type="ChEBI" id="CHEBI:15377"/>
        <dbReference type="ChEBI" id="CHEBI:17154"/>
        <dbReference type="ChEBI" id="CHEBI:29969"/>
        <dbReference type="ChEBI" id="CHEBI:57540"/>
        <dbReference type="ChEBI" id="CHEBI:87830"/>
        <dbReference type="ChEBI" id="CHEBI:87832"/>
    </reaction>
</comment>
<dbReference type="PROSITE" id="PS50305">
    <property type="entry name" value="SIRTUIN"/>
    <property type="match status" value="1"/>
</dbReference>
<keyword evidence="3 4" id="KW-0479">Metal-binding</keyword>
<organism evidence="6 7">
    <name type="scientific">Rhodovulum visakhapatnamense</name>
    <dbReference type="NCBI Taxonomy" id="364297"/>
    <lineage>
        <taxon>Bacteria</taxon>
        <taxon>Pseudomonadati</taxon>
        <taxon>Pseudomonadota</taxon>
        <taxon>Alphaproteobacteria</taxon>
        <taxon>Rhodobacterales</taxon>
        <taxon>Paracoccaceae</taxon>
        <taxon>Rhodovulum</taxon>
    </lineage>
</organism>
<dbReference type="InterPro" id="IPR026590">
    <property type="entry name" value="Ssirtuin_cat_dom"/>
</dbReference>
<dbReference type="Gene3D" id="3.30.1600.10">
    <property type="entry name" value="SIR2/SIRT2 'Small Domain"/>
    <property type="match status" value="1"/>
</dbReference>
<feature type="binding site" evidence="3 4">
    <location>
        <position position="134"/>
    </location>
    <ligand>
        <name>Zn(2+)</name>
        <dbReference type="ChEBI" id="CHEBI:29105"/>
    </ligand>
</feature>
<gene>
    <name evidence="3" type="primary">cobB</name>
    <name evidence="6" type="ORF">EV657_13714</name>
</gene>
<dbReference type="PANTHER" id="PTHR11085">
    <property type="entry name" value="NAD-DEPENDENT PROTEIN DEACYLASE SIRTUIN-5, MITOCHONDRIAL-RELATED"/>
    <property type="match status" value="1"/>
</dbReference>
<comment type="cofactor">
    <cofactor evidence="3">
        <name>Zn(2+)</name>
        <dbReference type="ChEBI" id="CHEBI:29105"/>
    </cofactor>
    <text evidence="3">Binds 1 zinc ion per subunit.</text>
</comment>
<keyword evidence="2 3" id="KW-0520">NAD</keyword>
<dbReference type="InterPro" id="IPR003000">
    <property type="entry name" value="Sirtuin"/>
</dbReference>
<dbReference type="Gene3D" id="3.40.50.1220">
    <property type="entry name" value="TPP-binding domain"/>
    <property type="match status" value="1"/>
</dbReference>
<comment type="function">
    <text evidence="3">NAD-dependent lysine deacetylase and desuccinylase that specifically removes acetyl and succinyl groups on target proteins. Modulates the activities of several proteins which are inactive in their acylated form.</text>
</comment>
<accession>A0A4R8FFP2</accession>
<feature type="binding site" evidence="3">
    <location>
        <position position="217"/>
    </location>
    <ligand>
        <name>NAD(+)</name>
        <dbReference type="ChEBI" id="CHEBI:57540"/>
    </ligand>
</feature>
<dbReference type="RefSeq" id="WP_134079530.1">
    <property type="nucleotide sequence ID" value="NZ_SOEB01000037.1"/>
</dbReference>
<reference evidence="6 7" key="1">
    <citation type="submission" date="2019-03" db="EMBL/GenBank/DDBJ databases">
        <title>Genomic Encyclopedia of Type Strains, Phase IV (KMG-IV): sequencing the most valuable type-strain genomes for metagenomic binning, comparative biology and taxonomic classification.</title>
        <authorList>
            <person name="Goeker M."/>
        </authorList>
    </citation>
    <scope>NUCLEOTIDE SEQUENCE [LARGE SCALE GENOMIC DNA]</scope>
    <source>
        <strain evidence="6 7">JA181</strain>
    </source>
</reference>
<dbReference type="GO" id="GO:0036055">
    <property type="term" value="F:protein-succinyllysine desuccinylase activity"/>
    <property type="evidence" value="ECO:0007669"/>
    <property type="project" value="UniProtKB-UniRule"/>
</dbReference>
<feature type="binding site" evidence="3">
    <location>
        <begin position="89"/>
        <end position="92"/>
    </location>
    <ligand>
        <name>NAD(+)</name>
        <dbReference type="ChEBI" id="CHEBI:57540"/>
    </ligand>
</feature>
<evidence type="ECO:0000313" key="7">
    <source>
        <dbReference type="Proteomes" id="UP000295484"/>
    </source>
</evidence>
<evidence type="ECO:0000259" key="5">
    <source>
        <dbReference type="PROSITE" id="PS50305"/>
    </source>
</evidence>
<evidence type="ECO:0000256" key="2">
    <source>
        <dbReference type="ARBA" id="ARBA00023027"/>
    </source>
</evidence>
<comment type="catalytic activity">
    <reaction evidence="3">
        <text>N(6)-acetyl-L-lysyl-[protein] + NAD(+) + H2O = 2''-O-acetyl-ADP-D-ribose + nicotinamide + L-lysyl-[protein]</text>
        <dbReference type="Rhea" id="RHEA:43636"/>
        <dbReference type="Rhea" id="RHEA-COMP:9752"/>
        <dbReference type="Rhea" id="RHEA-COMP:10731"/>
        <dbReference type="ChEBI" id="CHEBI:15377"/>
        <dbReference type="ChEBI" id="CHEBI:17154"/>
        <dbReference type="ChEBI" id="CHEBI:29969"/>
        <dbReference type="ChEBI" id="CHEBI:57540"/>
        <dbReference type="ChEBI" id="CHEBI:61930"/>
        <dbReference type="ChEBI" id="CHEBI:83767"/>
        <dbReference type="EC" id="2.3.1.286"/>
    </reaction>
</comment>
<evidence type="ECO:0000256" key="3">
    <source>
        <dbReference type="HAMAP-Rule" id="MF_01121"/>
    </source>
</evidence>
<dbReference type="Proteomes" id="UP000295484">
    <property type="component" value="Unassembled WGS sequence"/>
</dbReference>
<keyword evidence="3 4" id="KW-0862">Zinc</keyword>
<dbReference type="InterPro" id="IPR026591">
    <property type="entry name" value="Sirtuin_cat_small_dom_sf"/>
</dbReference>
<comment type="similarity">
    <text evidence="3">Belongs to the sirtuin family. Class III subfamily.</text>
</comment>
<dbReference type="GO" id="GO:0005737">
    <property type="term" value="C:cytoplasm"/>
    <property type="evidence" value="ECO:0007669"/>
    <property type="project" value="UniProtKB-SubCell"/>
</dbReference>
<sequence length="235" mass="25319">MTKIVILTGAGISAESGLGTFRDVDGLWTRYDLNDVATPEGFARNPALVMEFYNARRRNAAEAAPNPAHLALARLEAALPPGAVRIVTQNVDDLHERAGSRAVWHMHGQLARARCAACGADWAAPPVMRAEDPCPACGAPATRPDIVWFGEMPYYMDEIWEALRSADLFVAIGTSGTVYPAAAFVQDASRAGAETLELNLEPSETVSDFDRVRQGPASGIVPVWVDECLNQLTRG</sequence>
<dbReference type="Pfam" id="PF02146">
    <property type="entry name" value="SIR2"/>
    <property type="match status" value="1"/>
</dbReference>
<proteinExistence type="inferred from homology"/>
<feature type="binding site" evidence="3">
    <location>
        <begin position="9"/>
        <end position="28"/>
    </location>
    <ligand>
        <name>NAD(+)</name>
        <dbReference type="ChEBI" id="CHEBI:57540"/>
    </ligand>
</feature>
<evidence type="ECO:0000256" key="1">
    <source>
        <dbReference type="ARBA" id="ARBA00022679"/>
    </source>
</evidence>
<feature type="binding site" evidence="3">
    <location>
        <position position="53"/>
    </location>
    <ligand>
        <name>substrate</name>
    </ligand>
</feature>
<comment type="domain">
    <text evidence="3">2 residues (Tyr-53 and Arg-56) present in a large hydrophobic pocket are probably involved in substrate specificity. They are important for desuccinylation activity, but dispensable for deacetylation activity.</text>
</comment>
<feature type="binding site" evidence="3">
    <location>
        <begin position="173"/>
        <end position="175"/>
    </location>
    <ligand>
        <name>NAD(+)</name>
        <dbReference type="ChEBI" id="CHEBI:57540"/>
    </ligand>
</feature>
<dbReference type="GO" id="GO:0070403">
    <property type="term" value="F:NAD+ binding"/>
    <property type="evidence" value="ECO:0007669"/>
    <property type="project" value="UniProtKB-UniRule"/>
</dbReference>
<evidence type="ECO:0000256" key="4">
    <source>
        <dbReference type="PROSITE-ProRule" id="PRU00236"/>
    </source>
</evidence>
<dbReference type="SUPFAM" id="SSF52467">
    <property type="entry name" value="DHS-like NAD/FAD-binding domain"/>
    <property type="match status" value="1"/>
</dbReference>
<dbReference type="GO" id="GO:0036054">
    <property type="term" value="F:protein-malonyllysine demalonylase activity"/>
    <property type="evidence" value="ECO:0007669"/>
    <property type="project" value="InterPro"/>
</dbReference>
<keyword evidence="1" id="KW-0808">Transferase</keyword>
<dbReference type="InterPro" id="IPR029035">
    <property type="entry name" value="DHS-like_NAD/FAD-binding_dom"/>
</dbReference>
<dbReference type="EMBL" id="SOEB01000037">
    <property type="protein sequence ID" value="TDX21627.1"/>
    <property type="molecule type" value="Genomic_DNA"/>
</dbReference>
<dbReference type="InterPro" id="IPR050134">
    <property type="entry name" value="NAD-dep_sirtuin_deacylases"/>
</dbReference>